<evidence type="ECO:0000313" key="4">
    <source>
        <dbReference type="Proteomes" id="UP000694680"/>
    </source>
</evidence>
<dbReference type="Ensembl" id="ENSGWIT00000048952.1">
    <property type="protein sequence ID" value="ENSGWIP00000045190.1"/>
    <property type="gene ID" value="ENSGWIG00000022400.1"/>
</dbReference>
<feature type="domain" description="SKICH" evidence="2">
    <location>
        <begin position="7"/>
        <end position="79"/>
    </location>
</feature>
<dbReference type="Proteomes" id="UP000694680">
    <property type="component" value="Chromosome 5"/>
</dbReference>
<dbReference type="PANTHER" id="PTHR31915">
    <property type="entry name" value="SKICH DOMAIN-CONTAINING PROTEIN"/>
    <property type="match status" value="1"/>
</dbReference>
<dbReference type="GO" id="GO:0045944">
    <property type="term" value="P:positive regulation of transcription by RNA polymerase II"/>
    <property type="evidence" value="ECO:0007669"/>
    <property type="project" value="TreeGrafter"/>
</dbReference>
<organism evidence="3 4">
    <name type="scientific">Gouania willdenowi</name>
    <name type="common">Blunt-snouted clingfish</name>
    <name type="synonym">Lepadogaster willdenowi</name>
    <dbReference type="NCBI Taxonomy" id="441366"/>
    <lineage>
        <taxon>Eukaryota</taxon>
        <taxon>Metazoa</taxon>
        <taxon>Chordata</taxon>
        <taxon>Craniata</taxon>
        <taxon>Vertebrata</taxon>
        <taxon>Euteleostomi</taxon>
        <taxon>Actinopterygii</taxon>
        <taxon>Neopterygii</taxon>
        <taxon>Teleostei</taxon>
        <taxon>Neoteleostei</taxon>
        <taxon>Acanthomorphata</taxon>
        <taxon>Ovalentaria</taxon>
        <taxon>Blenniimorphae</taxon>
        <taxon>Blenniiformes</taxon>
        <taxon>Gobiesocoidei</taxon>
        <taxon>Gobiesocidae</taxon>
        <taxon>Gobiesocinae</taxon>
        <taxon>Gouania</taxon>
    </lineage>
</organism>
<reference evidence="3" key="1">
    <citation type="submission" date="2020-06" db="EMBL/GenBank/DDBJ databases">
        <authorList>
            <consortium name="Wellcome Sanger Institute Data Sharing"/>
        </authorList>
    </citation>
    <scope>NUCLEOTIDE SEQUENCE [LARGE SCALE GENOMIC DNA]</scope>
</reference>
<name>A0A8C5HGD7_GOUWI</name>
<dbReference type="Pfam" id="PF17751">
    <property type="entry name" value="SKICH"/>
    <property type="match status" value="1"/>
</dbReference>
<protein>
    <recommendedName>
        <fullName evidence="2">SKICH domain-containing protein</fullName>
    </recommendedName>
</protein>
<reference evidence="3" key="3">
    <citation type="submission" date="2025-09" db="UniProtKB">
        <authorList>
            <consortium name="Ensembl"/>
        </authorList>
    </citation>
    <scope>IDENTIFICATION</scope>
</reference>
<dbReference type="PANTHER" id="PTHR31915:SF5">
    <property type="entry name" value="CALCIUM-BINDING AND COILED-COIL DOMAIN-CONTAINING PROTEIN 1"/>
    <property type="match status" value="1"/>
</dbReference>
<proteinExistence type="predicted"/>
<sequence length="81" mass="9456">MEPLSSVMFRNVGLLYFPHTRVECHYRLSSEHQWSSSDWIGVFQVGWSSIKNYYTYTWAVVPEGYTEGTDVDSSALFHRKS</sequence>
<accession>A0A8C5HGD7</accession>
<dbReference type="GO" id="GO:0003713">
    <property type="term" value="F:transcription coactivator activity"/>
    <property type="evidence" value="ECO:0007669"/>
    <property type="project" value="TreeGrafter"/>
</dbReference>
<evidence type="ECO:0000256" key="1">
    <source>
        <dbReference type="ARBA" id="ARBA00023054"/>
    </source>
</evidence>
<dbReference type="Gene3D" id="2.60.40.2840">
    <property type="match status" value="1"/>
</dbReference>
<reference evidence="3" key="2">
    <citation type="submission" date="2025-08" db="UniProtKB">
        <authorList>
            <consortium name="Ensembl"/>
        </authorList>
    </citation>
    <scope>IDENTIFICATION</scope>
</reference>
<keyword evidence="4" id="KW-1185">Reference proteome</keyword>
<evidence type="ECO:0000259" key="2">
    <source>
        <dbReference type="Pfam" id="PF17751"/>
    </source>
</evidence>
<dbReference type="InterPro" id="IPR041611">
    <property type="entry name" value="SKICH"/>
</dbReference>
<evidence type="ECO:0000313" key="3">
    <source>
        <dbReference type="Ensembl" id="ENSGWIP00000045190.1"/>
    </source>
</evidence>
<keyword evidence="1" id="KW-0175">Coiled coil</keyword>
<dbReference type="AlphaFoldDB" id="A0A8C5HGD7"/>
<dbReference type="InterPro" id="IPR051002">
    <property type="entry name" value="UBA_autophagy_assoc_protein"/>
</dbReference>